<sequence>MKQVEKYPLSPVEQELSFISWCRKNDIRKLLFDGDDTLWETKPRFNIQMEKCYDLLATVDIMPRENWKSEIISINDSLFEAHGVNPQRWNLLVEELALRYPLKPLVINQAKDIFSKIYTTPLPFVKGTEEALKFFRKIGKPDINIVTHAGKEWTWKKYHWLKLDRFLDWDNVYLVDENGHKTKESWLGGMDYFKVEPVNCLGAGDSPRADINPLCELGVEHCFLIRNSFDLWSLHQQSVDETKVRSIQSINDLRYLGAEIIFRK</sequence>
<protein>
    <submittedName>
        <fullName evidence="1">Uncharacterized protein</fullName>
    </submittedName>
</protein>
<reference evidence="1 2" key="1">
    <citation type="journal article" date="2015" name="Nature">
        <title>rRNA introns, odd ribosomes, and small enigmatic genomes across a large radiation of phyla.</title>
        <authorList>
            <person name="Brown C.T."/>
            <person name="Hug L.A."/>
            <person name="Thomas B.C."/>
            <person name="Sharon I."/>
            <person name="Castelle C.J."/>
            <person name="Singh A."/>
            <person name="Wilkins M.J."/>
            <person name="Williams K.H."/>
            <person name="Banfield J.F."/>
        </authorList>
    </citation>
    <scope>NUCLEOTIDE SEQUENCE [LARGE SCALE GENOMIC DNA]</scope>
</reference>
<gene>
    <name evidence="1" type="ORF">US68_C0010G0021</name>
</gene>
<dbReference type="InterPro" id="IPR036412">
    <property type="entry name" value="HAD-like_sf"/>
</dbReference>
<accession>A0A0G0I3H3</accession>
<evidence type="ECO:0000313" key="1">
    <source>
        <dbReference type="EMBL" id="KKQ49888.1"/>
    </source>
</evidence>
<dbReference type="AlphaFoldDB" id="A0A0G0I3H3"/>
<dbReference type="InterPro" id="IPR023214">
    <property type="entry name" value="HAD_sf"/>
</dbReference>
<organism evidence="1 2">
    <name type="scientific">Candidatus Shapirobacteria bacterium GW2011_GWE1_38_10</name>
    <dbReference type="NCBI Taxonomy" id="1618488"/>
    <lineage>
        <taxon>Bacteria</taxon>
        <taxon>Candidatus Shapironibacteriota</taxon>
    </lineage>
</organism>
<dbReference type="InterPro" id="IPR023198">
    <property type="entry name" value="PGP-like_dom2"/>
</dbReference>
<dbReference type="Gene3D" id="1.10.150.240">
    <property type="entry name" value="Putative phosphatase, domain 2"/>
    <property type="match status" value="1"/>
</dbReference>
<name>A0A0G0I3H3_9BACT</name>
<comment type="caution">
    <text evidence="1">The sequence shown here is derived from an EMBL/GenBank/DDBJ whole genome shotgun (WGS) entry which is preliminary data.</text>
</comment>
<evidence type="ECO:0000313" key="2">
    <source>
        <dbReference type="Proteomes" id="UP000034231"/>
    </source>
</evidence>
<dbReference type="Proteomes" id="UP000034231">
    <property type="component" value="Unassembled WGS sequence"/>
</dbReference>
<dbReference type="Gene3D" id="3.40.50.1000">
    <property type="entry name" value="HAD superfamily/HAD-like"/>
    <property type="match status" value="1"/>
</dbReference>
<dbReference type="EMBL" id="LBTX01000010">
    <property type="protein sequence ID" value="KKQ49888.1"/>
    <property type="molecule type" value="Genomic_DNA"/>
</dbReference>
<proteinExistence type="predicted"/>
<dbReference type="SUPFAM" id="SSF56784">
    <property type="entry name" value="HAD-like"/>
    <property type="match status" value="1"/>
</dbReference>